<dbReference type="AlphaFoldDB" id="A0A8J2KJF6"/>
<reference evidence="2" key="1">
    <citation type="submission" date="2021-06" db="EMBL/GenBank/DDBJ databases">
        <authorList>
            <person name="Hodson N. C."/>
            <person name="Mongue J. A."/>
            <person name="Jaron S. K."/>
        </authorList>
    </citation>
    <scope>NUCLEOTIDE SEQUENCE</scope>
</reference>
<comment type="caution">
    <text evidence="2">The sequence shown here is derived from an EMBL/GenBank/DDBJ whole genome shotgun (WGS) entry which is preliminary data.</text>
</comment>
<name>A0A8J2KJF6_9HEXA</name>
<evidence type="ECO:0000256" key="1">
    <source>
        <dbReference type="SAM" id="Phobius"/>
    </source>
</evidence>
<feature type="transmembrane region" description="Helical" evidence="1">
    <location>
        <begin position="143"/>
        <end position="164"/>
    </location>
</feature>
<keyword evidence="3" id="KW-1185">Reference proteome</keyword>
<sequence>MFAQPDLDSSVPDGLDRIEKIMGHFHEKVPFLGVRKNDWEFKKEPSKPPSIQTSSGFIPILPSSIGQKEGVDGLLLLVQSEDTSNNTQNPAEESFMVILSDKFIPGSDPSNGDARVEIGVSGAHSKNGRSANDPLWVKYRGNILFVLFGMVLLTALTIILVIILNGPKSAEIITVIDTNELIGPTAGPYYHIDLSGFGGKLQRVSNEKIAYLEGLGVKSVIISQVLEFDDAGSKGVVNFTKVDVEYGGQS</sequence>
<evidence type="ECO:0000313" key="3">
    <source>
        <dbReference type="Proteomes" id="UP000708208"/>
    </source>
</evidence>
<accession>A0A8J2KJF6</accession>
<proteinExistence type="predicted"/>
<keyword evidence="1" id="KW-0472">Membrane</keyword>
<evidence type="ECO:0000313" key="2">
    <source>
        <dbReference type="EMBL" id="CAG7816015.1"/>
    </source>
</evidence>
<keyword evidence="1" id="KW-1133">Transmembrane helix</keyword>
<organism evidence="2 3">
    <name type="scientific">Allacma fusca</name>
    <dbReference type="NCBI Taxonomy" id="39272"/>
    <lineage>
        <taxon>Eukaryota</taxon>
        <taxon>Metazoa</taxon>
        <taxon>Ecdysozoa</taxon>
        <taxon>Arthropoda</taxon>
        <taxon>Hexapoda</taxon>
        <taxon>Collembola</taxon>
        <taxon>Symphypleona</taxon>
        <taxon>Sminthuridae</taxon>
        <taxon>Allacma</taxon>
    </lineage>
</organism>
<keyword evidence="1" id="KW-0812">Transmembrane</keyword>
<gene>
    <name evidence="2" type="ORF">AFUS01_LOCUS26655</name>
</gene>
<dbReference type="Proteomes" id="UP000708208">
    <property type="component" value="Unassembled WGS sequence"/>
</dbReference>
<protein>
    <submittedName>
        <fullName evidence="2">Uncharacterized protein</fullName>
    </submittedName>
</protein>
<dbReference type="EMBL" id="CAJVCH010358971">
    <property type="protein sequence ID" value="CAG7816015.1"/>
    <property type="molecule type" value="Genomic_DNA"/>
</dbReference>
<feature type="non-terminal residue" evidence="2">
    <location>
        <position position="250"/>
    </location>
</feature>